<protein>
    <submittedName>
        <fullName evidence="1">Uncharacterized protein</fullName>
    </submittedName>
</protein>
<accession>A0A8S3Z5B4</accession>
<feature type="non-terminal residue" evidence="1">
    <location>
        <position position="1"/>
    </location>
</feature>
<dbReference type="EMBL" id="CAJHNH020001364">
    <property type="protein sequence ID" value="CAG5122780.1"/>
    <property type="molecule type" value="Genomic_DNA"/>
</dbReference>
<organism evidence="1 2">
    <name type="scientific">Candidula unifasciata</name>
    <dbReference type="NCBI Taxonomy" id="100452"/>
    <lineage>
        <taxon>Eukaryota</taxon>
        <taxon>Metazoa</taxon>
        <taxon>Spiralia</taxon>
        <taxon>Lophotrochozoa</taxon>
        <taxon>Mollusca</taxon>
        <taxon>Gastropoda</taxon>
        <taxon>Heterobranchia</taxon>
        <taxon>Euthyneura</taxon>
        <taxon>Panpulmonata</taxon>
        <taxon>Eupulmonata</taxon>
        <taxon>Stylommatophora</taxon>
        <taxon>Helicina</taxon>
        <taxon>Helicoidea</taxon>
        <taxon>Geomitridae</taxon>
        <taxon>Candidula</taxon>
    </lineage>
</organism>
<sequence length="124" mass="14221">WIVYTQNRGSVRSFCTTICEHITEGNKHILNPQGSCIDLLIDFGTGRINLVKTLAKFFWGKYAAEPLPEKLDWLSKITGFRIRLNPDVTDDESTSRERVRDRELECLLNIDGEVVQVNKPDIDI</sequence>
<evidence type="ECO:0000313" key="2">
    <source>
        <dbReference type="Proteomes" id="UP000678393"/>
    </source>
</evidence>
<reference evidence="1" key="1">
    <citation type="submission" date="2021-04" db="EMBL/GenBank/DDBJ databases">
        <authorList>
            <consortium name="Molecular Ecology Group"/>
        </authorList>
    </citation>
    <scope>NUCLEOTIDE SEQUENCE</scope>
</reference>
<proteinExistence type="predicted"/>
<dbReference type="AlphaFoldDB" id="A0A8S3Z5B4"/>
<feature type="non-terminal residue" evidence="1">
    <location>
        <position position="124"/>
    </location>
</feature>
<name>A0A8S3Z5B4_9EUPU</name>
<dbReference type="OrthoDB" id="530923at2759"/>
<keyword evidence="2" id="KW-1185">Reference proteome</keyword>
<comment type="caution">
    <text evidence="1">The sequence shown here is derived from an EMBL/GenBank/DDBJ whole genome shotgun (WGS) entry which is preliminary data.</text>
</comment>
<gene>
    <name evidence="1" type="ORF">CUNI_LOCUS8338</name>
</gene>
<dbReference type="Proteomes" id="UP000678393">
    <property type="component" value="Unassembled WGS sequence"/>
</dbReference>
<evidence type="ECO:0000313" key="1">
    <source>
        <dbReference type="EMBL" id="CAG5122780.1"/>
    </source>
</evidence>